<dbReference type="InterPro" id="IPR036505">
    <property type="entry name" value="Amidase/PGRP_sf"/>
</dbReference>
<dbReference type="InterPro" id="IPR008538">
    <property type="entry name" value="Uma2"/>
</dbReference>
<name>A0ABU5REM4_9PSEU</name>
<dbReference type="Gene3D" id="3.90.1570.10">
    <property type="entry name" value="tt1808, chain A"/>
    <property type="match status" value="1"/>
</dbReference>
<dbReference type="CDD" id="cd06260">
    <property type="entry name" value="DUF820-like"/>
    <property type="match status" value="1"/>
</dbReference>
<proteinExistence type="inferred from homology"/>
<dbReference type="Gene3D" id="3.40.80.10">
    <property type="entry name" value="Peptidoglycan recognition protein-like"/>
    <property type="match status" value="1"/>
</dbReference>
<dbReference type="InterPro" id="IPR015510">
    <property type="entry name" value="PGRP"/>
</dbReference>
<dbReference type="SUPFAM" id="SSF52980">
    <property type="entry name" value="Restriction endonuclease-like"/>
    <property type="match status" value="1"/>
</dbReference>
<evidence type="ECO:0000256" key="1">
    <source>
        <dbReference type="ARBA" id="ARBA00007553"/>
    </source>
</evidence>
<gene>
    <name evidence="4" type="ORF">VA596_34780</name>
</gene>
<dbReference type="GO" id="GO:0008745">
    <property type="term" value="F:N-acetylmuramoyl-L-alanine amidase activity"/>
    <property type="evidence" value="ECO:0007669"/>
    <property type="project" value="UniProtKB-EC"/>
</dbReference>
<dbReference type="InterPro" id="IPR012296">
    <property type="entry name" value="Nuclease_put_TT1808"/>
</dbReference>
<dbReference type="InterPro" id="IPR011335">
    <property type="entry name" value="Restrct_endonuc-II-like"/>
</dbReference>
<dbReference type="SMART" id="SM00701">
    <property type="entry name" value="PGRP"/>
    <property type="match status" value="1"/>
</dbReference>
<evidence type="ECO:0000313" key="5">
    <source>
        <dbReference type="Proteomes" id="UP001304298"/>
    </source>
</evidence>
<evidence type="ECO:0000259" key="2">
    <source>
        <dbReference type="SMART" id="SM00644"/>
    </source>
</evidence>
<reference evidence="4 5" key="1">
    <citation type="submission" date="2023-12" db="EMBL/GenBank/DDBJ databases">
        <title>Amycolatopsis sp. V23-08.</title>
        <authorList>
            <person name="Somphong A."/>
        </authorList>
    </citation>
    <scope>NUCLEOTIDE SEQUENCE [LARGE SCALE GENOMIC DNA]</scope>
    <source>
        <strain evidence="4 5">V23-08</strain>
    </source>
</reference>
<organism evidence="4 5">
    <name type="scientific">Amycolatopsis heterodermiae</name>
    <dbReference type="NCBI Taxonomy" id="3110235"/>
    <lineage>
        <taxon>Bacteria</taxon>
        <taxon>Bacillati</taxon>
        <taxon>Actinomycetota</taxon>
        <taxon>Actinomycetes</taxon>
        <taxon>Pseudonocardiales</taxon>
        <taxon>Pseudonocardiaceae</taxon>
        <taxon>Amycolatopsis</taxon>
    </lineage>
</organism>
<dbReference type="InterPro" id="IPR002502">
    <property type="entry name" value="Amidase_domain"/>
</dbReference>
<dbReference type="Pfam" id="PF01510">
    <property type="entry name" value="Amidase_2"/>
    <property type="match status" value="1"/>
</dbReference>
<dbReference type="SUPFAM" id="SSF55846">
    <property type="entry name" value="N-acetylmuramoyl-L-alanine amidase-like"/>
    <property type="match status" value="1"/>
</dbReference>
<dbReference type="CDD" id="cd06583">
    <property type="entry name" value="PGRP"/>
    <property type="match status" value="1"/>
</dbReference>
<feature type="domain" description="N-acetylmuramoyl-L-alanine amidase" evidence="2">
    <location>
        <begin position="177"/>
        <end position="325"/>
    </location>
</feature>
<comment type="similarity">
    <text evidence="1">Belongs to the N-acetylmuramoyl-L-alanine amidase 2 family.</text>
</comment>
<dbReference type="EMBL" id="JAYFSI010000010">
    <property type="protein sequence ID" value="MEA5364741.1"/>
    <property type="molecule type" value="Genomic_DNA"/>
</dbReference>
<dbReference type="Pfam" id="PF05685">
    <property type="entry name" value="Uma2"/>
    <property type="match status" value="1"/>
</dbReference>
<dbReference type="PANTHER" id="PTHR11022">
    <property type="entry name" value="PEPTIDOGLYCAN RECOGNITION PROTEIN"/>
    <property type="match status" value="1"/>
</dbReference>
<comment type="caution">
    <text evidence="4">The sequence shown here is derived from an EMBL/GenBank/DDBJ whole genome shotgun (WGS) entry which is preliminary data.</text>
</comment>
<protein>
    <submittedName>
        <fullName evidence="4">N-acetylmuramoyl-L-alanine amidase</fullName>
        <ecNumber evidence="4">3.5.1.28</ecNumber>
    </submittedName>
</protein>
<keyword evidence="5" id="KW-1185">Reference proteome</keyword>
<keyword evidence="4" id="KW-0378">Hydrolase</keyword>
<dbReference type="InterPro" id="IPR006619">
    <property type="entry name" value="PGRP_domain_met/bac"/>
</dbReference>
<dbReference type="RefSeq" id="WP_323333081.1">
    <property type="nucleotide sequence ID" value="NZ_JAYFSI010000010.1"/>
</dbReference>
<evidence type="ECO:0000313" key="4">
    <source>
        <dbReference type="EMBL" id="MEA5364741.1"/>
    </source>
</evidence>
<dbReference type="SMART" id="SM00644">
    <property type="entry name" value="Ami_2"/>
    <property type="match status" value="1"/>
</dbReference>
<sequence>MLEQSSLCRFELLDGSLLVRTLEGLEHQRLVGSLCGQLSAEAGHRFEVFPGANVVLGSRGNRLLAPDLVVEIVSPSTKVVDRILKRAVYAEALIRFYLLVTPDSATLFEPPLPGCTKAVRARGRVPPMDIGHLPRRTFLRGTAGLVAAGAAGLLLPAAARAAQTPRIYSCAEWGARPPSDELVTLAHPANRILIHHIASANSTDYSLEHAFQVARDDQHDHMDNNGWSDTGQHFTVSRGGYRLEGRHGSLDALRGRTTMIQGAHCPGQNTNAIGIENEGLYTSVEPPQSQWDSLVVFCAYVCRQYGIPVEEIKGHRDYYNTECPGDRLYAKLPQLRTEVAKALV</sequence>
<dbReference type="EC" id="3.5.1.28" evidence="4"/>
<dbReference type="Proteomes" id="UP001304298">
    <property type="component" value="Unassembled WGS sequence"/>
</dbReference>
<accession>A0ABU5REM4</accession>
<evidence type="ECO:0000259" key="3">
    <source>
        <dbReference type="SMART" id="SM00701"/>
    </source>
</evidence>
<feature type="domain" description="Peptidoglycan recognition protein family" evidence="3">
    <location>
        <begin position="165"/>
        <end position="319"/>
    </location>
</feature>
<dbReference type="PANTHER" id="PTHR11022:SF41">
    <property type="entry name" value="PEPTIDOGLYCAN-RECOGNITION PROTEIN LC-RELATED"/>
    <property type="match status" value="1"/>
</dbReference>